<name>A0A4Y1RWR0_PRUDU</name>
<dbReference type="CDD" id="cd00531">
    <property type="entry name" value="NTF2_like"/>
    <property type="match status" value="1"/>
</dbReference>
<feature type="domain" description="SnoaL-like" evidence="1">
    <location>
        <begin position="88"/>
        <end position="157"/>
    </location>
</feature>
<dbReference type="SUPFAM" id="SSF54427">
    <property type="entry name" value="NTF2-like"/>
    <property type="match status" value="1"/>
</dbReference>
<accession>A0A4Y1RWR0</accession>
<reference evidence="2" key="1">
    <citation type="journal article" date="2019" name="Science">
        <title>Mutation of a bHLH transcription factor allowed almond domestication.</title>
        <authorList>
            <person name="Sanchez-Perez R."/>
            <person name="Pavan S."/>
            <person name="Mazzeo R."/>
            <person name="Moldovan C."/>
            <person name="Aiese Cigliano R."/>
            <person name="Del Cueto J."/>
            <person name="Ricciardi F."/>
            <person name="Lotti C."/>
            <person name="Ricciardi L."/>
            <person name="Dicenta F."/>
            <person name="Lopez-Marques R.L."/>
            <person name="Lindberg Moller B."/>
        </authorList>
    </citation>
    <scope>NUCLEOTIDE SEQUENCE</scope>
</reference>
<dbReference type="Gene3D" id="3.10.450.50">
    <property type="match status" value="1"/>
</dbReference>
<proteinExistence type="predicted"/>
<evidence type="ECO:0000259" key="1">
    <source>
        <dbReference type="Pfam" id="PF12680"/>
    </source>
</evidence>
<dbReference type="PANTHER" id="PTHR33698:SF5">
    <property type="entry name" value="NTF2-LIKE DOMAIN-CONTAINING PROTEIN-RELATED"/>
    <property type="match status" value="1"/>
</dbReference>
<dbReference type="InterPro" id="IPR037401">
    <property type="entry name" value="SnoaL-like"/>
</dbReference>
<gene>
    <name evidence="2" type="ORF">Prudu_021126</name>
</gene>
<dbReference type="Pfam" id="PF12680">
    <property type="entry name" value="SnoaL_2"/>
    <property type="match status" value="1"/>
</dbReference>
<sequence length="245" mass="26976">MLGACLTPNKSFNLNTLFSVFPQALNATSHIRNQKTQLSLSGKKLQQKLISNIVGKNCKYEKWRVFGSDDGSCGIAPLPLPPSVLEAVQDFYKAINAKDIQALEQLLADDCHYQDLVFYVPFVGKEAIVHFLTKVMDAMGSNIHFVLDAGTEGGNLTASSGKTKKYPLPLVAHSLNMNKLNESSFLGKQLAWKNFHSNQKLLKSASTFFDLYPMAAEALLLKSHGSGPHEGLDTLLDKLLGRHRT</sequence>
<organism evidence="2">
    <name type="scientific">Prunus dulcis</name>
    <name type="common">Almond</name>
    <name type="synonym">Amygdalus dulcis</name>
    <dbReference type="NCBI Taxonomy" id="3755"/>
    <lineage>
        <taxon>Eukaryota</taxon>
        <taxon>Viridiplantae</taxon>
        <taxon>Streptophyta</taxon>
        <taxon>Embryophyta</taxon>
        <taxon>Tracheophyta</taxon>
        <taxon>Spermatophyta</taxon>
        <taxon>Magnoliopsida</taxon>
        <taxon>eudicotyledons</taxon>
        <taxon>Gunneridae</taxon>
        <taxon>Pentapetalae</taxon>
        <taxon>rosids</taxon>
        <taxon>fabids</taxon>
        <taxon>Rosales</taxon>
        <taxon>Rosaceae</taxon>
        <taxon>Amygdaloideae</taxon>
        <taxon>Amygdaleae</taxon>
        <taxon>Prunus</taxon>
    </lineage>
</organism>
<dbReference type="InterPro" id="IPR032710">
    <property type="entry name" value="NTF2-like_dom_sf"/>
</dbReference>
<dbReference type="EMBL" id="AP019304">
    <property type="protein sequence ID" value="BBH08822.1"/>
    <property type="molecule type" value="Genomic_DNA"/>
</dbReference>
<dbReference type="AlphaFoldDB" id="A0A4Y1RWR0"/>
<protein>
    <submittedName>
        <fullName evidence="2">Nuclear transport factor 2 family protein</fullName>
    </submittedName>
</protein>
<dbReference type="PANTHER" id="PTHR33698">
    <property type="entry name" value="NUCLEAR TRANSPORT FACTOR 2 (NTF2)-LIKE PROTEIN"/>
    <property type="match status" value="1"/>
</dbReference>
<evidence type="ECO:0000313" key="2">
    <source>
        <dbReference type="EMBL" id="BBH08822.1"/>
    </source>
</evidence>